<dbReference type="EMBL" id="FNZQ01000008">
    <property type="protein sequence ID" value="SEL72700.1"/>
    <property type="molecule type" value="Genomic_DNA"/>
</dbReference>
<evidence type="ECO:0008006" key="4">
    <source>
        <dbReference type="Google" id="ProtNLM"/>
    </source>
</evidence>
<dbReference type="RefSeq" id="WP_175495929.1">
    <property type="nucleotide sequence ID" value="NZ_FNZQ01000008.1"/>
</dbReference>
<gene>
    <name evidence="2" type="ORF">SAMN04488526_3383</name>
</gene>
<evidence type="ECO:0000256" key="1">
    <source>
        <dbReference type="SAM" id="MobiDB-lite"/>
    </source>
</evidence>
<organism evidence="2 3">
    <name type="scientific">Jannaschia helgolandensis</name>
    <dbReference type="NCBI Taxonomy" id="188906"/>
    <lineage>
        <taxon>Bacteria</taxon>
        <taxon>Pseudomonadati</taxon>
        <taxon>Pseudomonadota</taxon>
        <taxon>Alphaproteobacteria</taxon>
        <taxon>Rhodobacterales</taxon>
        <taxon>Roseobacteraceae</taxon>
        <taxon>Jannaschia</taxon>
    </lineage>
</organism>
<protein>
    <recommendedName>
        <fullName evidence="4">Metal binding domain of Ada</fullName>
    </recommendedName>
</protein>
<dbReference type="Proteomes" id="UP000199283">
    <property type="component" value="Unassembled WGS sequence"/>
</dbReference>
<accession>A0A1H7SJ80</accession>
<evidence type="ECO:0000313" key="3">
    <source>
        <dbReference type="Proteomes" id="UP000199283"/>
    </source>
</evidence>
<dbReference type="STRING" id="188906.SAMN04488526_3383"/>
<evidence type="ECO:0000313" key="2">
    <source>
        <dbReference type="EMBL" id="SEL72700.1"/>
    </source>
</evidence>
<dbReference type="AlphaFoldDB" id="A0A1H7SJ80"/>
<feature type="region of interest" description="Disordered" evidence="1">
    <location>
        <begin position="199"/>
        <end position="223"/>
    </location>
</feature>
<sequence>MTHPNRVQPDGTFLATPARGMLMGNRGVLHRDGVIGLARWKHRNWVCCEVSFRGRHRAIMPQGRWTALFFLDEAVAMAAGHRPCGQCRRNDYLAFAQAWEGAFGKWPGPRSADAILHGARAQPGGHMLRCHRAEARTLPHGAMFRTGGSDFLVVDGAARPYAPEGYGQPVALPEGRVDVLTAPPMCAVLLTGYRPRLHPSASGQVAAQRSDRTDASGVPPPAG</sequence>
<keyword evidence="3" id="KW-1185">Reference proteome</keyword>
<name>A0A1H7SJ80_9RHOB</name>
<reference evidence="2 3" key="1">
    <citation type="submission" date="2016-10" db="EMBL/GenBank/DDBJ databases">
        <authorList>
            <person name="de Groot N.N."/>
        </authorList>
    </citation>
    <scope>NUCLEOTIDE SEQUENCE [LARGE SCALE GENOMIC DNA]</scope>
    <source>
        <strain evidence="2 3">DSM 14858</strain>
    </source>
</reference>
<proteinExistence type="predicted"/>